<organism evidence="3 4">
    <name type="scientific">Fasciola gigantica</name>
    <name type="common">Giant liver fluke</name>
    <dbReference type="NCBI Taxonomy" id="46835"/>
    <lineage>
        <taxon>Eukaryota</taxon>
        <taxon>Metazoa</taxon>
        <taxon>Spiralia</taxon>
        <taxon>Lophotrochozoa</taxon>
        <taxon>Platyhelminthes</taxon>
        <taxon>Trematoda</taxon>
        <taxon>Digenea</taxon>
        <taxon>Plagiorchiida</taxon>
        <taxon>Echinostomata</taxon>
        <taxon>Echinostomatoidea</taxon>
        <taxon>Fasciolidae</taxon>
        <taxon>Fasciola</taxon>
    </lineage>
</organism>
<keyword evidence="4" id="KW-1185">Reference proteome</keyword>
<dbReference type="Pfam" id="PF00560">
    <property type="entry name" value="LRR_1"/>
    <property type="match status" value="1"/>
</dbReference>
<dbReference type="SUPFAM" id="SSF52058">
    <property type="entry name" value="L domain-like"/>
    <property type="match status" value="1"/>
</dbReference>
<name>A0A504Y9T3_FASGI</name>
<dbReference type="PANTHER" id="PTHR48051:SF1">
    <property type="entry name" value="RAS SUPPRESSOR PROTEIN 1"/>
    <property type="match status" value="1"/>
</dbReference>
<dbReference type="InterPro" id="IPR050216">
    <property type="entry name" value="LRR_domain-containing"/>
</dbReference>
<sequence length="165" mass="18711">MAKTLTGPHFHFLLLSHVPSHTIRFTSNIPFTAHCTSIDVLQQQVKLLDALQAGGRSIDLTACRLRGLPNLVAFHHTLVHLDLSWNYLTVSNNLKALHRIISTHFRTVYIHTSPELPGSLENMTRMEILTLRSNPLRHVPLSVAKLRCLRQLDLSHCLLSDLPYE</sequence>
<evidence type="ECO:0000256" key="2">
    <source>
        <dbReference type="ARBA" id="ARBA00022737"/>
    </source>
</evidence>
<protein>
    <submittedName>
        <fullName evidence="3">Uncharacterized protein</fullName>
    </submittedName>
</protein>
<proteinExistence type="predicted"/>
<dbReference type="PANTHER" id="PTHR48051">
    <property type="match status" value="1"/>
</dbReference>
<evidence type="ECO:0000313" key="4">
    <source>
        <dbReference type="Proteomes" id="UP000316759"/>
    </source>
</evidence>
<dbReference type="Gene3D" id="3.80.10.10">
    <property type="entry name" value="Ribonuclease Inhibitor"/>
    <property type="match status" value="1"/>
</dbReference>
<gene>
    <name evidence="3" type="ORF">FGIG_02580</name>
</gene>
<dbReference type="GO" id="GO:0005737">
    <property type="term" value="C:cytoplasm"/>
    <property type="evidence" value="ECO:0007669"/>
    <property type="project" value="TreeGrafter"/>
</dbReference>
<evidence type="ECO:0000256" key="1">
    <source>
        <dbReference type="ARBA" id="ARBA00022614"/>
    </source>
</evidence>
<evidence type="ECO:0000313" key="3">
    <source>
        <dbReference type="EMBL" id="TPP58332.1"/>
    </source>
</evidence>
<accession>A0A504Y9T3</accession>
<keyword evidence="2" id="KW-0677">Repeat</keyword>
<dbReference type="AlphaFoldDB" id="A0A504Y9T3"/>
<dbReference type="InterPro" id="IPR032675">
    <property type="entry name" value="LRR_dom_sf"/>
</dbReference>
<dbReference type="Proteomes" id="UP000316759">
    <property type="component" value="Unassembled WGS sequence"/>
</dbReference>
<comment type="caution">
    <text evidence="3">The sequence shown here is derived from an EMBL/GenBank/DDBJ whole genome shotgun (WGS) entry which is preliminary data.</text>
</comment>
<keyword evidence="1" id="KW-0433">Leucine-rich repeat</keyword>
<dbReference type="OrthoDB" id="660555at2759"/>
<dbReference type="InterPro" id="IPR001611">
    <property type="entry name" value="Leu-rich_rpt"/>
</dbReference>
<dbReference type="STRING" id="46835.A0A504Y9T3"/>
<reference evidence="3 4" key="1">
    <citation type="submission" date="2019-04" db="EMBL/GenBank/DDBJ databases">
        <title>Annotation for the trematode Fasciola gigantica.</title>
        <authorList>
            <person name="Choi Y.-J."/>
        </authorList>
    </citation>
    <scope>NUCLEOTIDE SEQUENCE [LARGE SCALE GENOMIC DNA]</scope>
    <source>
        <strain evidence="3">Uganda_cow_1</strain>
    </source>
</reference>
<dbReference type="EMBL" id="SUNJ01012107">
    <property type="protein sequence ID" value="TPP58332.1"/>
    <property type="molecule type" value="Genomic_DNA"/>
</dbReference>